<feature type="compositionally biased region" description="Low complexity" evidence="7">
    <location>
        <begin position="107"/>
        <end position="118"/>
    </location>
</feature>
<evidence type="ECO:0000256" key="5">
    <source>
        <dbReference type="ARBA" id="ARBA00037245"/>
    </source>
</evidence>
<evidence type="ECO:0000256" key="1">
    <source>
        <dbReference type="ARBA" id="ARBA00022723"/>
    </source>
</evidence>
<feature type="compositionally biased region" description="Low complexity" evidence="7">
    <location>
        <begin position="325"/>
        <end position="348"/>
    </location>
</feature>
<dbReference type="Pfam" id="PF15279">
    <property type="entry name" value="SOBP"/>
    <property type="match status" value="1"/>
</dbReference>
<dbReference type="InterPro" id="IPR026092">
    <property type="entry name" value="RAI2/SOBP"/>
</dbReference>
<evidence type="ECO:0000256" key="2">
    <source>
        <dbReference type="ARBA" id="ARBA00022737"/>
    </source>
</evidence>
<feature type="compositionally biased region" description="Polar residues" evidence="7">
    <location>
        <begin position="83"/>
        <end position="99"/>
    </location>
</feature>
<dbReference type="PANTHER" id="PTHR23186">
    <property type="entry name" value="RETINOIC ACID-INDUCED PROTEIN 2"/>
    <property type="match status" value="1"/>
</dbReference>
<evidence type="ECO:0000313" key="9">
    <source>
        <dbReference type="Proteomes" id="UP001153269"/>
    </source>
</evidence>
<keyword evidence="4" id="KW-0862">Zinc</keyword>
<dbReference type="EMBL" id="CADEAL010002347">
    <property type="protein sequence ID" value="CAB1439866.1"/>
    <property type="molecule type" value="Genomic_DNA"/>
</dbReference>
<reference evidence="8" key="1">
    <citation type="submission" date="2020-03" db="EMBL/GenBank/DDBJ databases">
        <authorList>
            <person name="Weist P."/>
        </authorList>
    </citation>
    <scope>NUCLEOTIDE SEQUENCE</scope>
</reference>
<comment type="caution">
    <text evidence="8">The sequence shown here is derived from an EMBL/GenBank/DDBJ whole genome shotgun (WGS) entry which is preliminary data.</text>
</comment>
<evidence type="ECO:0000256" key="4">
    <source>
        <dbReference type="ARBA" id="ARBA00022833"/>
    </source>
</evidence>
<evidence type="ECO:0000313" key="8">
    <source>
        <dbReference type="EMBL" id="CAB1439866.1"/>
    </source>
</evidence>
<feature type="region of interest" description="Disordered" evidence="7">
    <location>
        <begin position="81"/>
        <end position="131"/>
    </location>
</feature>
<dbReference type="AlphaFoldDB" id="A0A9N7V0H0"/>
<dbReference type="Proteomes" id="UP001153269">
    <property type="component" value="Unassembled WGS sequence"/>
</dbReference>
<accession>A0A9N7V0H0</accession>
<sequence length="357" mass="39147">MAEMEKEGRPPENKRSRKPAHPVKREINEEMKSFAENTMNELLGWYGYDKVELRDSDNLDIGDTPQHISVLRENLLPKIPVSAESSEGSPDRANSSQSLPGHRNGVTDPTTTPYTSTPGNMEHGSLPIRVPMIPPPLIKPPADEDASNMQIMCAWCQKVGVKRYSLSMGSELKSFCSEKCFAACRRAYFKRNKARDDDGLGGKLPQNSFTQDTPRLVFKTNSDVLVCDWCKHIRHTKEYLDFGAGERRLQFCSAKCLNQYKMDIFYKETQAALPGALCNPGHGPGGEGTLECSGGVQLLTPESWGTPLTDLRRKAPSPSTNSGFAPCTSSATSPSDTAALHSPSSSSSAKIPHTQTP</sequence>
<dbReference type="GO" id="GO:0008270">
    <property type="term" value="F:zinc ion binding"/>
    <property type="evidence" value="ECO:0007669"/>
    <property type="project" value="UniProtKB-KW"/>
</dbReference>
<keyword evidence="9" id="KW-1185">Reference proteome</keyword>
<feature type="region of interest" description="Disordered" evidence="7">
    <location>
        <begin position="1"/>
        <end position="31"/>
    </location>
</feature>
<dbReference type="GO" id="GO:0005634">
    <property type="term" value="C:nucleus"/>
    <property type="evidence" value="ECO:0007669"/>
    <property type="project" value="TreeGrafter"/>
</dbReference>
<protein>
    <recommendedName>
        <fullName evidence="10">Sine oculis-binding protein homolog</fullName>
    </recommendedName>
</protein>
<comment type="function">
    <text evidence="5">Implicated in development of the cochlea.</text>
</comment>
<proteinExistence type="inferred from homology"/>
<dbReference type="GO" id="GO:0048513">
    <property type="term" value="P:animal organ development"/>
    <property type="evidence" value="ECO:0007669"/>
    <property type="project" value="TreeGrafter"/>
</dbReference>
<feature type="region of interest" description="Disordered" evidence="7">
    <location>
        <begin position="301"/>
        <end position="357"/>
    </location>
</feature>
<keyword evidence="1" id="KW-0479">Metal-binding</keyword>
<gene>
    <name evidence="8" type="ORF">PLEPLA_LOCUS27630</name>
</gene>
<keyword evidence="2" id="KW-0677">Repeat</keyword>
<evidence type="ECO:0000256" key="7">
    <source>
        <dbReference type="SAM" id="MobiDB-lite"/>
    </source>
</evidence>
<name>A0A9N7V0H0_PLEPL</name>
<dbReference type="PANTHER" id="PTHR23186:SF2">
    <property type="entry name" value="SINE OCULIS-BINDING PROTEIN HOMOLOG"/>
    <property type="match status" value="1"/>
</dbReference>
<keyword evidence="3" id="KW-0863">Zinc-finger</keyword>
<comment type="similarity">
    <text evidence="6">Belongs to the SOBP family.</text>
</comment>
<organism evidence="8 9">
    <name type="scientific">Pleuronectes platessa</name>
    <name type="common">European plaice</name>
    <dbReference type="NCBI Taxonomy" id="8262"/>
    <lineage>
        <taxon>Eukaryota</taxon>
        <taxon>Metazoa</taxon>
        <taxon>Chordata</taxon>
        <taxon>Craniata</taxon>
        <taxon>Vertebrata</taxon>
        <taxon>Euteleostomi</taxon>
        <taxon>Actinopterygii</taxon>
        <taxon>Neopterygii</taxon>
        <taxon>Teleostei</taxon>
        <taxon>Neoteleostei</taxon>
        <taxon>Acanthomorphata</taxon>
        <taxon>Carangaria</taxon>
        <taxon>Pleuronectiformes</taxon>
        <taxon>Pleuronectoidei</taxon>
        <taxon>Pleuronectidae</taxon>
        <taxon>Pleuronectes</taxon>
    </lineage>
</organism>
<feature type="compositionally biased region" description="Basic and acidic residues" evidence="7">
    <location>
        <begin position="1"/>
        <end position="14"/>
    </location>
</feature>
<evidence type="ECO:0000256" key="3">
    <source>
        <dbReference type="ARBA" id="ARBA00022771"/>
    </source>
</evidence>
<evidence type="ECO:0000256" key="6">
    <source>
        <dbReference type="ARBA" id="ARBA00038096"/>
    </source>
</evidence>
<evidence type="ECO:0008006" key="10">
    <source>
        <dbReference type="Google" id="ProtNLM"/>
    </source>
</evidence>